<dbReference type="Gene3D" id="1.10.10.10">
    <property type="entry name" value="Winged helix-like DNA-binding domain superfamily/Winged helix DNA-binding domain"/>
    <property type="match status" value="1"/>
</dbReference>
<evidence type="ECO:0000313" key="3">
    <source>
        <dbReference type="Proteomes" id="UP000722989"/>
    </source>
</evidence>
<comment type="caution">
    <text evidence="2">The sequence shown here is derived from an EMBL/GenBank/DDBJ whole genome shotgun (WGS) entry which is preliminary data.</text>
</comment>
<dbReference type="RefSeq" id="WP_167923642.1">
    <property type="nucleotide sequence ID" value="NZ_JAATVY010000002.1"/>
</dbReference>
<dbReference type="InterPro" id="IPR036388">
    <property type="entry name" value="WH-like_DNA-bd_sf"/>
</dbReference>
<gene>
    <name evidence="2" type="ORF">HC031_03195</name>
</gene>
<evidence type="ECO:0000259" key="1">
    <source>
        <dbReference type="Pfam" id="PF03551"/>
    </source>
</evidence>
<organism evidence="2 3">
    <name type="scientific">Planosporangium thailandense</name>
    <dbReference type="NCBI Taxonomy" id="765197"/>
    <lineage>
        <taxon>Bacteria</taxon>
        <taxon>Bacillati</taxon>
        <taxon>Actinomycetota</taxon>
        <taxon>Actinomycetes</taxon>
        <taxon>Micromonosporales</taxon>
        <taxon>Micromonosporaceae</taxon>
        <taxon>Planosporangium</taxon>
    </lineage>
</organism>
<dbReference type="Proteomes" id="UP000722989">
    <property type="component" value="Unassembled WGS sequence"/>
</dbReference>
<dbReference type="EMBL" id="JAATVY010000002">
    <property type="protein sequence ID" value="NJC68737.1"/>
    <property type="molecule type" value="Genomic_DNA"/>
</dbReference>
<evidence type="ECO:0000313" key="2">
    <source>
        <dbReference type="EMBL" id="NJC68737.1"/>
    </source>
</evidence>
<proteinExistence type="predicted"/>
<dbReference type="InterPro" id="IPR052509">
    <property type="entry name" value="Metal_resp_DNA-bind_regulator"/>
</dbReference>
<dbReference type="SUPFAM" id="SSF46785">
    <property type="entry name" value="Winged helix' DNA-binding domain"/>
    <property type="match status" value="1"/>
</dbReference>
<dbReference type="PANTHER" id="PTHR33169:SF27">
    <property type="entry name" value="TRANSCRIPTIONAL REGULATOR PADR FAMILY PROTEIN"/>
    <property type="match status" value="1"/>
</dbReference>
<keyword evidence="3" id="KW-1185">Reference proteome</keyword>
<dbReference type="PANTHER" id="PTHR33169">
    <property type="entry name" value="PADR-FAMILY TRANSCRIPTIONAL REGULATOR"/>
    <property type="match status" value="1"/>
</dbReference>
<feature type="domain" description="Transcription regulator PadR N-terminal" evidence="1">
    <location>
        <begin position="14"/>
        <end position="88"/>
    </location>
</feature>
<accession>A0ABX0XS61</accession>
<dbReference type="InterPro" id="IPR036390">
    <property type="entry name" value="WH_DNA-bd_sf"/>
</dbReference>
<dbReference type="Pfam" id="PF03551">
    <property type="entry name" value="PadR"/>
    <property type="match status" value="1"/>
</dbReference>
<sequence length="228" mass="25948">MASRGRTNPLALAVLTLLYERPMHPYEMSSTLRERGKEDSIKLNYGSLYSVIESLRKRGLVTTQEVVRSGRRPERTVYALTAAGKAEMIDWLSDLVAQPVKEFPQFEAALSLLPTLPLEDAIRLLESRLRRQTDIMQTGDAMLANARDQGFPRLLLIESEFRQALLKAEIRYIRTLVDELKSGELTGVDFWRRMDELRNSGLPREEVAARVADMIKEGTTWLDGHSND</sequence>
<protein>
    <submittedName>
        <fullName evidence="2">PadR family transcriptional regulator</fullName>
    </submittedName>
</protein>
<reference evidence="2 3" key="1">
    <citation type="submission" date="2020-03" db="EMBL/GenBank/DDBJ databases">
        <title>WGS of the type strain of Planosporangium spp.</title>
        <authorList>
            <person name="Thawai C."/>
        </authorList>
    </citation>
    <scope>NUCLEOTIDE SEQUENCE [LARGE SCALE GENOMIC DNA]</scope>
    <source>
        <strain evidence="2 3">TBRC 5610</strain>
    </source>
</reference>
<name>A0ABX0XS61_9ACTN</name>
<dbReference type="InterPro" id="IPR005149">
    <property type="entry name" value="Tscrpt_reg_PadR_N"/>
</dbReference>